<evidence type="ECO:0000256" key="2">
    <source>
        <dbReference type="SAM" id="MobiDB-lite"/>
    </source>
</evidence>
<dbReference type="InterPro" id="IPR011098">
    <property type="entry name" value="G5_dom"/>
</dbReference>
<dbReference type="SUPFAM" id="SSF53955">
    <property type="entry name" value="Lysozyme-like"/>
    <property type="match status" value="1"/>
</dbReference>
<dbReference type="STRING" id="1692.BMAGN_1310"/>
<keyword evidence="6" id="KW-1185">Reference proteome</keyword>
<dbReference type="Proteomes" id="UP000029052">
    <property type="component" value="Unassembled WGS sequence"/>
</dbReference>
<dbReference type="PROSITE" id="PS51109">
    <property type="entry name" value="G5"/>
    <property type="match status" value="1"/>
</dbReference>
<reference evidence="5 6" key="1">
    <citation type="submission" date="2014-03" db="EMBL/GenBank/DDBJ databases">
        <title>Genomics of Bifidobacteria.</title>
        <authorList>
            <person name="Ventura M."/>
            <person name="Milani C."/>
            <person name="Lugli G.A."/>
        </authorList>
    </citation>
    <scope>NUCLEOTIDE SEQUENCE [LARGE SCALE GENOMIC DNA]</scope>
    <source>
        <strain evidence="5 6">LMG 11591</strain>
    </source>
</reference>
<evidence type="ECO:0000256" key="1">
    <source>
        <dbReference type="ARBA" id="ARBA00022729"/>
    </source>
</evidence>
<evidence type="ECO:0000313" key="6">
    <source>
        <dbReference type="Proteomes" id="UP000029052"/>
    </source>
</evidence>
<dbReference type="eggNOG" id="COG3583">
    <property type="taxonomic scope" value="Bacteria"/>
</dbReference>
<feature type="region of interest" description="Disordered" evidence="2">
    <location>
        <begin position="218"/>
        <end position="253"/>
    </location>
</feature>
<protein>
    <submittedName>
        <fullName evidence="5">Putative phage protein</fullName>
    </submittedName>
</protein>
<keyword evidence="3" id="KW-1133">Transmembrane helix</keyword>
<gene>
    <name evidence="5" type="ORF">BMAGN_1310</name>
</gene>
<dbReference type="InterPro" id="IPR023346">
    <property type="entry name" value="Lysozyme-like_dom_sf"/>
</dbReference>
<keyword evidence="3" id="KW-0472">Membrane</keyword>
<accession>A0A087BEZ2</accession>
<dbReference type="EMBL" id="JGZB01000001">
    <property type="protein sequence ID" value="KFI69592.1"/>
    <property type="molecule type" value="Genomic_DNA"/>
</dbReference>
<feature type="domain" description="G5" evidence="4">
    <location>
        <begin position="136"/>
        <end position="216"/>
    </location>
</feature>
<dbReference type="InterPro" id="IPR007137">
    <property type="entry name" value="DUF348"/>
</dbReference>
<keyword evidence="3" id="KW-0812">Transmembrane</keyword>
<dbReference type="AlphaFoldDB" id="A0A087BEZ2"/>
<dbReference type="Gene3D" id="1.10.530.10">
    <property type="match status" value="1"/>
</dbReference>
<feature type="compositionally biased region" description="Low complexity" evidence="2">
    <location>
        <begin position="218"/>
        <end position="249"/>
    </location>
</feature>
<dbReference type="RefSeq" id="WP_022859833.1">
    <property type="nucleotide sequence ID" value="NZ_JGZB01000001.1"/>
</dbReference>
<dbReference type="Gene3D" id="2.20.230.10">
    <property type="entry name" value="Resuscitation-promoting factor rpfb"/>
    <property type="match status" value="1"/>
</dbReference>
<dbReference type="Pfam" id="PF03990">
    <property type="entry name" value="DUF348"/>
    <property type="match status" value="1"/>
</dbReference>
<feature type="transmembrane region" description="Helical" evidence="3">
    <location>
        <begin position="20"/>
        <end position="44"/>
    </location>
</feature>
<organism evidence="5 6">
    <name type="scientific">Bifidobacterium magnum</name>
    <dbReference type="NCBI Taxonomy" id="1692"/>
    <lineage>
        <taxon>Bacteria</taxon>
        <taxon>Bacillati</taxon>
        <taxon>Actinomycetota</taxon>
        <taxon>Actinomycetes</taxon>
        <taxon>Bifidobacteriales</taxon>
        <taxon>Bifidobacteriaceae</taxon>
        <taxon>Bifidobacterium</taxon>
    </lineage>
</organism>
<sequence>MANHRKVGVPTLRSLSKRQWIRICVVIAAIALVVTGCLVTRSYYMKTTASPKPTVTAYSATDKNAEAASRGNAREQLGGDTASIKVVINGASQTVLGTNFTDVKSVLDDADITLEPDDTVSPSLTTKVDESTTITINRAGAVIENVDKDIAYNTIRKEDPNLAQGSEKVQTEGKNGVLEVTNLVQRSGNKVISSNELTSYVKTAPVDKVVLVGTKAPAKQPAATTSGSSNSGSNSGSSSNNSGNSGASSIGTTTPIGEMQQWAHDYLLSNGYTEADFTATVYIISHESGWSVNATNPSSGAYGLPQALPGSKMVSAGADWATNYQTQLKWFWQYCAERYGSIQGAYAYWLANHCY</sequence>
<evidence type="ECO:0000313" key="5">
    <source>
        <dbReference type="EMBL" id="KFI69592.1"/>
    </source>
</evidence>
<proteinExistence type="predicted"/>
<dbReference type="SMART" id="SM01208">
    <property type="entry name" value="G5"/>
    <property type="match status" value="1"/>
</dbReference>
<keyword evidence="1" id="KW-0732">Signal</keyword>
<evidence type="ECO:0000259" key="4">
    <source>
        <dbReference type="PROSITE" id="PS51109"/>
    </source>
</evidence>
<dbReference type="Pfam" id="PF07501">
    <property type="entry name" value="G5"/>
    <property type="match status" value="1"/>
</dbReference>
<evidence type="ECO:0000256" key="3">
    <source>
        <dbReference type="SAM" id="Phobius"/>
    </source>
</evidence>
<name>A0A087BEZ2_9BIFI</name>
<comment type="caution">
    <text evidence="5">The sequence shown here is derived from an EMBL/GenBank/DDBJ whole genome shotgun (WGS) entry which is preliminary data.</text>
</comment>